<keyword evidence="14" id="KW-1185">Reference proteome</keyword>
<dbReference type="Gene3D" id="3.10.580.10">
    <property type="entry name" value="CBS-domain"/>
    <property type="match status" value="1"/>
</dbReference>
<evidence type="ECO:0000256" key="1">
    <source>
        <dbReference type="ARBA" id="ARBA00004141"/>
    </source>
</evidence>
<comment type="subcellular location">
    <subcellularLocation>
        <location evidence="1">Membrane</location>
        <topology evidence="1">Multi-pass membrane protein</topology>
    </subcellularLocation>
</comment>
<evidence type="ECO:0000256" key="7">
    <source>
        <dbReference type="PROSITE-ProRule" id="PRU00703"/>
    </source>
</evidence>
<evidence type="ECO:0000256" key="5">
    <source>
        <dbReference type="ARBA" id="ARBA00023122"/>
    </source>
</evidence>
<evidence type="ECO:0000256" key="4">
    <source>
        <dbReference type="ARBA" id="ARBA00022989"/>
    </source>
</evidence>
<feature type="domain" description="CBS" evidence="11">
    <location>
        <begin position="263"/>
        <end position="321"/>
    </location>
</feature>
<dbReference type="CDD" id="cd04590">
    <property type="entry name" value="CBS_pair_CorC_HlyC_assoc"/>
    <property type="match status" value="1"/>
</dbReference>
<dbReference type="OrthoDB" id="9798188at2"/>
<evidence type="ECO:0000259" key="11">
    <source>
        <dbReference type="PROSITE" id="PS51371"/>
    </source>
</evidence>
<evidence type="ECO:0000313" key="14">
    <source>
        <dbReference type="Proteomes" id="UP000315995"/>
    </source>
</evidence>
<dbReference type="EMBL" id="CP041186">
    <property type="protein sequence ID" value="QDG51845.1"/>
    <property type="molecule type" value="Genomic_DNA"/>
</dbReference>
<name>A0A4Y6PVT2_PERCE</name>
<dbReference type="SUPFAM" id="SSF54631">
    <property type="entry name" value="CBS-domain pair"/>
    <property type="match status" value="1"/>
</dbReference>
<gene>
    <name evidence="13" type="ORF">FIV42_14185</name>
</gene>
<organism evidence="13 14">
    <name type="scientific">Persicimonas caeni</name>
    <dbReference type="NCBI Taxonomy" id="2292766"/>
    <lineage>
        <taxon>Bacteria</taxon>
        <taxon>Deltaproteobacteria</taxon>
        <taxon>Bradymonadales</taxon>
        <taxon>Bradymonadaceae</taxon>
        <taxon>Persicimonas</taxon>
    </lineage>
</organism>
<dbReference type="InterPro" id="IPR002550">
    <property type="entry name" value="CNNM"/>
</dbReference>
<keyword evidence="5 7" id="KW-0129">CBS domain</keyword>
<accession>A0A5B8YAF2</accession>
<evidence type="ECO:0000256" key="9">
    <source>
        <dbReference type="SAM" id="MobiDB-lite"/>
    </source>
</evidence>
<feature type="domain" description="CNNM transmembrane" evidence="12">
    <location>
        <begin position="1"/>
        <end position="179"/>
    </location>
</feature>
<dbReference type="PANTHER" id="PTHR22777">
    <property type="entry name" value="HEMOLYSIN-RELATED"/>
    <property type="match status" value="1"/>
</dbReference>
<dbReference type="AlphaFoldDB" id="A0A4Y6PVT2"/>
<dbReference type="PANTHER" id="PTHR22777:SF4">
    <property type="entry name" value="UPF0053 PROTEIN SLL1254"/>
    <property type="match status" value="1"/>
</dbReference>
<reference evidence="13 14" key="1">
    <citation type="submission" date="2019-06" db="EMBL/GenBank/DDBJ databases">
        <title>Persicimonas caeni gen. nov., sp. nov., a predatory bacterium isolated from solar saltern.</title>
        <authorList>
            <person name="Wang S."/>
        </authorList>
    </citation>
    <scope>NUCLEOTIDE SEQUENCE [LARGE SCALE GENOMIC DNA]</scope>
    <source>
        <strain evidence="13 14">YN101</strain>
    </source>
</reference>
<feature type="domain" description="CBS" evidence="11">
    <location>
        <begin position="198"/>
        <end position="258"/>
    </location>
</feature>
<dbReference type="PROSITE" id="PS51846">
    <property type="entry name" value="CNNM"/>
    <property type="match status" value="1"/>
</dbReference>
<feature type="transmembrane region" description="Helical" evidence="10">
    <location>
        <begin position="87"/>
        <end position="107"/>
    </location>
</feature>
<keyword evidence="2 8" id="KW-0812">Transmembrane</keyword>
<dbReference type="PROSITE" id="PS51371">
    <property type="entry name" value="CBS"/>
    <property type="match status" value="2"/>
</dbReference>
<accession>A0A4Y6PVT2</accession>
<proteinExistence type="predicted"/>
<dbReference type="Pfam" id="PF01595">
    <property type="entry name" value="CNNM"/>
    <property type="match status" value="1"/>
</dbReference>
<evidence type="ECO:0000313" key="13">
    <source>
        <dbReference type="EMBL" id="QDG51845.1"/>
    </source>
</evidence>
<keyword evidence="6 8" id="KW-0472">Membrane</keyword>
<sequence>MTLLILYVLLALGVSFLCSVLEAVLLSVSPSYVAALQQQGDKVGERLEKLKRDIDRPLASILSLNTIAHTVGAAGAGAQAQVVFGDALIAVFSAVLTLAILIFSEIIPKTLGASYWRGLAPWATRILIPMIWLMYPFVLLSKALTRIISPKKQAHTVSREEFSALADIGTREGVFEEEESRILRNLLRFKSLRVKDIMTPRTVVLASPEDRSVEEFFDKRPNPRFSRIPIYGENRDDITGYVLKHDLLLELANDRGDSKLGDLRREVLVVPELLSLRELFERLIETQEHLALVVDEYGGMAGIVTMEDLVETLLGLEIVDEVDLIQDMQVLARHQWYNRAKRLGLVTEDDTADDLGIDLPSRPGAESPDSSSSPDKGAEPPPSE</sequence>
<dbReference type="InterPro" id="IPR044751">
    <property type="entry name" value="Ion_transp-like_CBS"/>
</dbReference>
<evidence type="ECO:0000256" key="10">
    <source>
        <dbReference type="SAM" id="Phobius"/>
    </source>
</evidence>
<feature type="transmembrane region" description="Helical" evidence="10">
    <location>
        <begin position="119"/>
        <end position="140"/>
    </location>
</feature>
<evidence type="ECO:0000256" key="6">
    <source>
        <dbReference type="ARBA" id="ARBA00023136"/>
    </source>
</evidence>
<protein>
    <submittedName>
        <fullName evidence="13">HlyC/CorC family transporter</fullName>
    </submittedName>
</protein>
<dbReference type="Pfam" id="PF00571">
    <property type="entry name" value="CBS"/>
    <property type="match status" value="1"/>
</dbReference>
<evidence type="ECO:0000259" key="12">
    <source>
        <dbReference type="PROSITE" id="PS51846"/>
    </source>
</evidence>
<dbReference type="InterPro" id="IPR000644">
    <property type="entry name" value="CBS_dom"/>
</dbReference>
<feature type="region of interest" description="Disordered" evidence="9">
    <location>
        <begin position="352"/>
        <end position="384"/>
    </location>
</feature>
<dbReference type="Proteomes" id="UP000315995">
    <property type="component" value="Chromosome"/>
</dbReference>
<evidence type="ECO:0000256" key="8">
    <source>
        <dbReference type="PROSITE-ProRule" id="PRU01193"/>
    </source>
</evidence>
<dbReference type="InterPro" id="IPR046342">
    <property type="entry name" value="CBS_dom_sf"/>
</dbReference>
<evidence type="ECO:0000256" key="3">
    <source>
        <dbReference type="ARBA" id="ARBA00022737"/>
    </source>
</evidence>
<keyword evidence="4 8" id="KW-1133">Transmembrane helix</keyword>
<evidence type="ECO:0000256" key="2">
    <source>
        <dbReference type="ARBA" id="ARBA00022692"/>
    </source>
</evidence>
<keyword evidence="3" id="KW-0677">Repeat</keyword>
<dbReference type="GO" id="GO:0005886">
    <property type="term" value="C:plasma membrane"/>
    <property type="evidence" value="ECO:0007669"/>
    <property type="project" value="TreeGrafter"/>
</dbReference>
<dbReference type="RefSeq" id="WP_141198325.1">
    <property type="nucleotide sequence ID" value="NZ_CP041186.1"/>
</dbReference>